<feature type="active site" description="Proton donor" evidence="6">
    <location>
        <position position="181"/>
    </location>
</feature>
<dbReference type="GO" id="GO:0005737">
    <property type="term" value="C:cytoplasm"/>
    <property type="evidence" value="ECO:0007669"/>
    <property type="project" value="TreeGrafter"/>
</dbReference>
<dbReference type="SUPFAM" id="SSF74650">
    <property type="entry name" value="Galactose mutarotase-like"/>
    <property type="match status" value="1"/>
</dbReference>
<dbReference type="InterPro" id="IPR008183">
    <property type="entry name" value="Aldose_1/G6P_1-epimerase"/>
</dbReference>
<dbReference type="Pfam" id="PF01263">
    <property type="entry name" value="Aldose_epim"/>
    <property type="match status" value="1"/>
</dbReference>
<evidence type="ECO:0000256" key="3">
    <source>
        <dbReference type="ARBA" id="ARBA00023235"/>
    </source>
</evidence>
<dbReference type="GO" id="GO:0033499">
    <property type="term" value="P:galactose catabolic process via UDP-galactose, Leloir pathway"/>
    <property type="evidence" value="ECO:0007669"/>
    <property type="project" value="TreeGrafter"/>
</dbReference>
<dbReference type="EMBL" id="NGKC01000016">
    <property type="protein sequence ID" value="RSU09786.1"/>
    <property type="molecule type" value="Genomic_DNA"/>
</dbReference>
<evidence type="ECO:0000256" key="7">
    <source>
        <dbReference type="PIRSR" id="PIRSR005096-2"/>
    </source>
</evidence>
<accession>A0A430AP00</accession>
<name>A0A430AP00_9ENTE</name>
<evidence type="ECO:0000256" key="1">
    <source>
        <dbReference type="ARBA" id="ARBA00005028"/>
    </source>
</evidence>
<dbReference type="RefSeq" id="WP_126814617.1">
    <property type="nucleotide sequence ID" value="NZ_NGKC01000016.1"/>
</dbReference>
<dbReference type="InterPro" id="IPR011013">
    <property type="entry name" value="Gal_mutarotase_sf_dom"/>
</dbReference>
<dbReference type="UniPathway" id="UPA00242"/>
<evidence type="ECO:0000256" key="5">
    <source>
        <dbReference type="PIRNR" id="PIRNR005096"/>
    </source>
</evidence>
<protein>
    <recommendedName>
        <fullName evidence="5">Aldose 1-epimerase</fullName>
        <ecNumber evidence="5">5.1.3.3</ecNumber>
    </recommendedName>
</protein>
<dbReference type="EC" id="5.1.3.3" evidence="5"/>
<dbReference type="GO" id="GO:0006006">
    <property type="term" value="P:glucose metabolic process"/>
    <property type="evidence" value="ECO:0007669"/>
    <property type="project" value="TreeGrafter"/>
</dbReference>
<dbReference type="Proteomes" id="UP000286773">
    <property type="component" value="Unassembled WGS sequence"/>
</dbReference>
<evidence type="ECO:0000256" key="8">
    <source>
        <dbReference type="PIRSR" id="PIRSR005096-3"/>
    </source>
</evidence>
<dbReference type="InterPro" id="IPR015443">
    <property type="entry name" value="Aldose_1-epimerase"/>
</dbReference>
<evidence type="ECO:0000313" key="10">
    <source>
        <dbReference type="Proteomes" id="UP000286773"/>
    </source>
</evidence>
<gene>
    <name evidence="9" type="ORF">CBF27_11925</name>
</gene>
<comment type="catalytic activity">
    <reaction evidence="5">
        <text>alpha-D-glucose = beta-D-glucose</text>
        <dbReference type="Rhea" id="RHEA:10264"/>
        <dbReference type="ChEBI" id="CHEBI:15903"/>
        <dbReference type="ChEBI" id="CHEBI:17925"/>
        <dbReference type="EC" id="5.1.3.3"/>
    </reaction>
</comment>
<feature type="binding site" evidence="7">
    <location>
        <position position="253"/>
    </location>
    <ligand>
        <name>beta-D-galactose</name>
        <dbReference type="ChEBI" id="CHEBI:27667"/>
    </ligand>
</feature>
<reference evidence="9 10" key="1">
    <citation type="submission" date="2017-05" db="EMBL/GenBank/DDBJ databases">
        <title>Vagococcus spp. assemblies.</title>
        <authorList>
            <person name="Gulvik C.A."/>
        </authorList>
    </citation>
    <scope>NUCLEOTIDE SEQUENCE [LARGE SCALE GENOMIC DNA]</scope>
    <source>
        <strain evidence="9 10">LMG 24798</strain>
    </source>
</reference>
<feature type="binding site" evidence="8">
    <location>
        <begin position="181"/>
        <end position="183"/>
    </location>
    <ligand>
        <name>beta-D-galactose</name>
        <dbReference type="ChEBI" id="CHEBI:27667"/>
    </ligand>
</feature>
<comment type="similarity">
    <text evidence="2 5">Belongs to the aldose epimerase family.</text>
</comment>
<dbReference type="NCBIfam" id="NF008277">
    <property type="entry name" value="PRK11055.1"/>
    <property type="match status" value="1"/>
</dbReference>
<sequence>MEIKQEIFGHFQKQPVTLFTLSNDHGVEARLMDYGATLVKFIAPDKHNRRKNIVLGFETFDEYIQPANDAYFGATIGRNAGRIARGQFELDGIVYQTTKNNNGNTLHGGENAFNSTLWQAETAETEDAVSVIFSAVFPDGENGFPGTLSVSVTYTLTNGNSLHIDYHATTDKATIFLPTNHTYFNLHGDMQTSVADHVLQLACDSIAAIDDLCLPTGELLPVDGTPFDFRKADTLAKAFALDHPQTELVGGFDHPFVFSQTDNQATLSEAESGYTLTMSTTEPAVVIYTCNGMADKFMLNGAPAVDHAGVTLETQIIPDAINHDNFGNCILRPEEVYESRTTFTITAD</sequence>
<evidence type="ECO:0000256" key="4">
    <source>
        <dbReference type="ARBA" id="ARBA00023277"/>
    </source>
</evidence>
<organism evidence="9 10">
    <name type="scientific">Vagococcus acidifermentans</name>
    <dbReference type="NCBI Taxonomy" id="564710"/>
    <lineage>
        <taxon>Bacteria</taxon>
        <taxon>Bacillati</taxon>
        <taxon>Bacillota</taxon>
        <taxon>Bacilli</taxon>
        <taxon>Lactobacillales</taxon>
        <taxon>Enterococcaceae</taxon>
        <taxon>Vagococcus</taxon>
    </lineage>
</organism>
<evidence type="ECO:0000256" key="6">
    <source>
        <dbReference type="PIRSR" id="PIRSR005096-1"/>
    </source>
</evidence>
<dbReference type="AlphaFoldDB" id="A0A430AP00"/>
<dbReference type="PIRSF" id="PIRSF005096">
    <property type="entry name" value="GALM"/>
    <property type="match status" value="1"/>
</dbReference>
<dbReference type="Gene3D" id="2.70.98.10">
    <property type="match status" value="1"/>
</dbReference>
<comment type="pathway">
    <text evidence="1 5">Carbohydrate metabolism; hexose metabolism.</text>
</comment>
<dbReference type="PANTHER" id="PTHR10091">
    <property type="entry name" value="ALDOSE-1-EPIMERASE"/>
    <property type="match status" value="1"/>
</dbReference>
<keyword evidence="4 5" id="KW-0119">Carbohydrate metabolism</keyword>
<dbReference type="GO" id="GO:0004034">
    <property type="term" value="F:aldose 1-epimerase activity"/>
    <property type="evidence" value="ECO:0007669"/>
    <property type="project" value="UniProtKB-EC"/>
</dbReference>
<keyword evidence="10" id="KW-1185">Reference proteome</keyword>
<dbReference type="InterPro" id="IPR047215">
    <property type="entry name" value="Galactose_mutarotase-like"/>
</dbReference>
<comment type="caution">
    <text evidence="9">The sequence shown here is derived from an EMBL/GenBank/DDBJ whole genome shotgun (WGS) entry which is preliminary data.</text>
</comment>
<dbReference type="PANTHER" id="PTHR10091:SF0">
    <property type="entry name" value="GALACTOSE MUTAROTASE"/>
    <property type="match status" value="1"/>
</dbReference>
<dbReference type="OrthoDB" id="9779408at2"/>
<keyword evidence="3 5" id="KW-0413">Isomerase</keyword>
<evidence type="ECO:0000313" key="9">
    <source>
        <dbReference type="EMBL" id="RSU09786.1"/>
    </source>
</evidence>
<feature type="active site" description="Proton acceptor" evidence="6">
    <location>
        <position position="313"/>
    </location>
</feature>
<dbReference type="GO" id="GO:0030246">
    <property type="term" value="F:carbohydrate binding"/>
    <property type="evidence" value="ECO:0007669"/>
    <property type="project" value="InterPro"/>
</dbReference>
<dbReference type="InterPro" id="IPR014718">
    <property type="entry name" value="GH-type_carb-bd"/>
</dbReference>
<evidence type="ECO:0000256" key="2">
    <source>
        <dbReference type="ARBA" id="ARBA00006206"/>
    </source>
</evidence>
<proteinExistence type="inferred from homology"/>
<dbReference type="CDD" id="cd09019">
    <property type="entry name" value="galactose_mutarotase_like"/>
    <property type="match status" value="1"/>
</dbReference>